<keyword evidence="4" id="KW-1185">Reference proteome</keyword>
<protein>
    <submittedName>
        <fullName evidence="3">Iron-binding protein IscA</fullName>
    </submittedName>
</protein>
<dbReference type="Proteomes" id="UP000324194">
    <property type="component" value="Chromosome 1"/>
</dbReference>
<dbReference type="SUPFAM" id="SSF89360">
    <property type="entry name" value="HesB-like domain"/>
    <property type="match status" value="1"/>
</dbReference>
<dbReference type="PANTHER" id="PTHR10072">
    <property type="entry name" value="IRON-SULFUR CLUSTER ASSEMBLY PROTEIN"/>
    <property type="match status" value="1"/>
</dbReference>
<evidence type="ECO:0000313" key="4">
    <source>
        <dbReference type="Proteomes" id="UP000324194"/>
    </source>
</evidence>
<gene>
    <name evidence="3" type="primary">iscA</name>
    <name evidence="3" type="ORF">AQUSIP_00130</name>
</gene>
<dbReference type="KEGG" id="asip:AQUSIP_00130"/>
<dbReference type="InterPro" id="IPR000361">
    <property type="entry name" value="ATAP_core_dom"/>
</dbReference>
<evidence type="ECO:0000256" key="1">
    <source>
        <dbReference type="ARBA" id="ARBA00006718"/>
    </source>
</evidence>
<dbReference type="GO" id="GO:0005829">
    <property type="term" value="C:cytosol"/>
    <property type="evidence" value="ECO:0007669"/>
    <property type="project" value="TreeGrafter"/>
</dbReference>
<dbReference type="Gene3D" id="2.60.300.12">
    <property type="entry name" value="HesB-like domain"/>
    <property type="match status" value="1"/>
</dbReference>
<proteinExistence type="inferred from homology"/>
<dbReference type="InterPro" id="IPR050322">
    <property type="entry name" value="Fe-S_cluster_asmbl/transfer"/>
</dbReference>
<dbReference type="NCBIfam" id="TIGR00049">
    <property type="entry name" value="iron-sulfur cluster assembly accessory protein"/>
    <property type="match status" value="1"/>
</dbReference>
<dbReference type="GO" id="GO:0016226">
    <property type="term" value="P:iron-sulfur cluster assembly"/>
    <property type="evidence" value="ECO:0007669"/>
    <property type="project" value="InterPro"/>
</dbReference>
<comment type="similarity">
    <text evidence="1">Belongs to the HesB/IscA family.</text>
</comment>
<dbReference type="InterPro" id="IPR035903">
    <property type="entry name" value="HesB-like_dom_sf"/>
</dbReference>
<dbReference type="AlphaFoldDB" id="A0A5E4PEF1"/>
<reference evidence="3 4" key="1">
    <citation type="submission" date="2019-08" db="EMBL/GenBank/DDBJ databases">
        <authorList>
            <person name="Guy L."/>
        </authorList>
    </citation>
    <scope>NUCLEOTIDE SEQUENCE [LARGE SCALE GENOMIC DNA]</scope>
    <source>
        <strain evidence="3 4">SGT-108</strain>
    </source>
</reference>
<dbReference type="EMBL" id="LR699119">
    <property type="protein sequence ID" value="VVC74741.1"/>
    <property type="molecule type" value="Genomic_DNA"/>
</dbReference>
<sequence length="114" mass="12917">MNLDITLTEAARDYIKKMLEQKHGAVFRLSVKKTGCSGYSYFPSLVDHANPADRAIETPEGFKVYIDTAWLDLLQGLRIDYVEENKTGLKQKRLVFTNPNESSRCGCGESFHVE</sequence>
<feature type="domain" description="Core" evidence="2">
    <location>
        <begin position="4"/>
        <end position="108"/>
    </location>
</feature>
<dbReference type="InterPro" id="IPR016092">
    <property type="entry name" value="ATAP"/>
</dbReference>
<dbReference type="PANTHER" id="PTHR10072:SF41">
    <property type="entry name" value="IRON-SULFUR CLUSTER ASSEMBLY 1 HOMOLOG, MITOCHONDRIAL"/>
    <property type="match status" value="1"/>
</dbReference>
<organism evidence="3 4">
    <name type="scientific">Aquicella siphonis</name>
    <dbReference type="NCBI Taxonomy" id="254247"/>
    <lineage>
        <taxon>Bacteria</taxon>
        <taxon>Pseudomonadati</taxon>
        <taxon>Pseudomonadota</taxon>
        <taxon>Gammaproteobacteria</taxon>
        <taxon>Legionellales</taxon>
        <taxon>Coxiellaceae</taxon>
        <taxon>Aquicella</taxon>
    </lineage>
</organism>
<dbReference type="RefSeq" id="WP_148337429.1">
    <property type="nucleotide sequence ID" value="NZ_LR699119.1"/>
</dbReference>
<name>A0A5E4PEF1_9COXI</name>
<evidence type="ECO:0000313" key="3">
    <source>
        <dbReference type="EMBL" id="VVC74741.1"/>
    </source>
</evidence>
<dbReference type="OrthoDB" id="9801228at2"/>
<evidence type="ECO:0000259" key="2">
    <source>
        <dbReference type="Pfam" id="PF01521"/>
    </source>
</evidence>
<accession>A0A5E4PEF1</accession>
<dbReference type="Pfam" id="PF01521">
    <property type="entry name" value="Fe-S_biosyn"/>
    <property type="match status" value="1"/>
</dbReference>
<dbReference type="GO" id="GO:0051537">
    <property type="term" value="F:2 iron, 2 sulfur cluster binding"/>
    <property type="evidence" value="ECO:0007669"/>
    <property type="project" value="TreeGrafter"/>
</dbReference>